<evidence type="ECO:0000313" key="2">
    <source>
        <dbReference type="Proteomes" id="UP000007735"/>
    </source>
</evidence>
<gene>
    <name evidence="1" type="ordered locus">SFHH103_04207</name>
</gene>
<sequence>MCSWCVADKRGNVAKTVQAHSSKAVAFDARSHVDAVYAKRTPQKFPRLRLPREANFCVLSPPPLTLRPTVRTAFRRAFGTIIATTKEE</sequence>
<accession>G9ACB7</accession>
<keyword evidence="1" id="KW-0614">Plasmid</keyword>
<dbReference type="KEGG" id="sfh:SFHH103_04207"/>
<dbReference type="HOGENOM" id="CLU_2466829_0_0_5"/>
<name>G9ACB7_SINF1</name>
<proteinExistence type="predicted"/>
<reference evidence="1 2" key="1">
    <citation type="journal article" date="2012" name="J. Bacteriol.">
        <title>Genome sequence of the soybean symbiont Sinorhizobium fredii HH103.</title>
        <authorList>
            <person name="Weidner S."/>
            <person name="Becker A."/>
            <person name="Bonilla I."/>
            <person name="Jaenicke S."/>
            <person name="Lloret J."/>
            <person name="Margaret I."/>
            <person name="Puhler A."/>
            <person name="Ruiz-Sainz J.E."/>
            <person name="Schneiker-Bekel S."/>
            <person name="Szczepanowski R."/>
            <person name="Vinardell J.M."/>
            <person name="Zehner S."/>
            <person name="Gottfert M."/>
        </authorList>
    </citation>
    <scope>NUCLEOTIDE SEQUENCE [LARGE SCALE GENOMIC DNA]</scope>
    <source>
        <strain evidence="1 2">HH103</strain>
        <plasmid evidence="2">pSfHH103c</plasmid>
    </source>
</reference>
<geneLocation type="plasmid" evidence="1 2">
    <name>pSfHH103c</name>
</geneLocation>
<evidence type="ECO:0000313" key="1">
    <source>
        <dbReference type="EMBL" id="CCE98696.1"/>
    </source>
</evidence>
<protein>
    <submittedName>
        <fullName evidence="1">Uncharacterized protein</fullName>
    </submittedName>
</protein>
<organism evidence="1 2">
    <name type="scientific">Sinorhizobium fredii (strain HH103)</name>
    <dbReference type="NCBI Taxonomy" id="1117943"/>
    <lineage>
        <taxon>Bacteria</taxon>
        <taxon>Pseudomonadati</taxon>
        <taxon>Pseudomonadota</taxon>
        <taxon>Alphaproteobacteria</taxon>
        <taxon>Hyphomicrobiales</taxon>
        <taxon>Rhizobiaceae</taxon>
        <taxon>Sinorhizobium/Ensifer group</taxon>
        <taxon>Sinorhizobium</taxon>
    </lineage>
</organism>
<dbReference type="AlphaFoldDB" id="G9ACB7"/>
<dbReference type="Proteomes" id="UP000007735">
    <property type="component" value="Plasmid pSfHH103c"/>
</dbReference>
<dbReference type="EMBL" id="HE616893">
    <property type="protein sequence ID" value="CCE98696.1"/>
    <property type="molecule type" value="Genomic_DNA"/>
</dbReference>